<dbReference type="RefSeq" id="WP_051069131.1">
    <property type="nucleotide sequence ID" value="NZ_CP037901.1"/>
</dbReference>
<dbReference type="AlphaFoldDB" id="A0A482IZI3"/>
<evidence type="ECO:0000313" key="4">
    <source>
        <dbReference type="Proteomes" id="UP000253772"/>
    </source>
</evidence>
<protein>
    <recommendedName>
        <fullName evidence="5">Outer membrane lipoprotein-sorting protein</fullName>
    </recommendedName>
</protein>
<feature type="signal peptide" evidence="2">
    <location>
        <begin position="1"/>
        <end position="22"/>
    </location>
</feature>
<evidence type="ECO:0008006" key="5">
    <source>
        <dbReference type="Google" id="ProtNLM"/>
    </source>
</evidence>
<dbReference type="Gene3D" id="2.50.20.10">
    <property type="entry name" value="Lipoprotein localisation LolA/LolB/LppX"/>
    <property type="match status" value="1"/>
</dbReference>
<name>A0A482IZI3_9BURK</name>
<dbReference type="Proteomes" id="UP000253772">
    <property type="component" value="Chromosome c2"/>
</dbReference>
<keyword evidence="2" id="KW-0732">Signal</keyword>
<evidence type="ECO:0000313" key="3">
    <source>
        <dbReference type="EMBL" id="QBP12629.1"/>
    </source>
</evidence>
<accession>A0A482IZI3</accession>
<dbReference type="PROSITE" id="PS51257">
    <property type="entry name" value="PROKAR_LIPOPROTEIN"/>
    <property type="match status" value="1"/>
</dbReference>
<organism evidence="3 4">
    <name type="scientific">Cupriavidus metallidurans</name>
    <dbReference type="NCBI Taxonomy" id="119219"/>
    <lineage>
        <taxon>Bacteria</taxon>
        <taxon>Pseudomonadati</taxon>
        <taxon>Pseudomonadota</taxon>
        <taxon>Betaproteobacteria</taxon>
        <taxon>Burkholderiales</taxon>
        <taxon>Burkholderiaceae</taxon>
        <taxon>Cupriavidus</taxon>
    </lineage>
</organism>
<sequence length="282" mass="30645">MSTIATRARTMGTRAMAGNALAACLLVLAGAQGCAAEPTAAEVVEKHGKAIGGAEAWRKIDAMVWVGHVESAQAPAQFVLALKRPNKTRFEIRGGSQQAVRIFDGNRGWKVRSAQGKPSLTPYTPEEDKFAHDEQVIDGPLIDCEAKGITVVMEGTDEVDGHKAYRLGVTLPSGSSRREWIDAQTYLDIKSERQSRNAAGQAHLVTVYYRDYREVDGVRLPFVIESGAGMARAGERLVIDRIQMNPPLQDIMFAKPPSMRGSEEAARPTAAPPYGFRPAPMQ</sequence>
<dbReference type="EMBL" id="CP037901">
    <property type="protein sequence ID" value="QBP12629.1"/>
    <property type="molecule type" value="Genomic_DNA"/>
</dbReference>
<reference evidence="3 4" key="1">
    <citation type="submission" date="2019-03" db="EMBL/GenBank/DDBJ databases">
        <title>Comparative insights into the high quality Complete genome sequence of highly metal resistant Cupriavidus metallidurans strain BS1 isolated from a gold-copper mine.</title>
        <authorList>
            <person name="Mazhar H.S."/>
            <person name="Rensing C."/>
        </authorList>
    </citation>
    <scope>NUCLEOTIDE SEQUENCE [LARGE SCALE GENOMIC DNA]</scope>
    <source>
        <strain evidence="3 4">BS1</strain>
    </source>
</reference>
<evidence type="ECO:0000256" key="2">
    <source>
        <dbReference type="SAM" id="SignalP"/>
    </source>
</evidence>
<dbReference type="OrthoDB" id="128937at2"/>
<proteinExistence type="predicted"/>
<feature type="region of interest" description="Disordered" evidence="1">
    <location>
        <begin position="257"/>
        <end position="282"/>
    </location>
</feature>
<gene>
    <name evidence="3" type="ORF">DDF84_023355</name>
</gene>
<evidence type="ECO:0000256" key="1">
    <source>
        <dbReference type="SAM" id="MobiDB-lite"/>
    </source>
</evidence>
<feature type="chain" id="PRO_5019802617" description="Outer membrane lipoprotein-sorting protein" evidence="2">
    <location>
        <begin position="23"/>
        <end position="282"/>
    </location>
</feature>